<dbReference type="InterPro" id="IPR043129">
    <property type="entry name" value="ATPase_NBD"/>
</dbReference>
<keyword evidence="2" id="KW-0808">Transferase</keyword>
<keyword evidence="3" id="KW-1185">Reference proteome</keyword>
<proteinExistence type="inferred from homology"/>
<dbReference type="Proteomes" id="UP000541352">
    <property type="component" value="Unassembled WGS sequence"/>
</dbReference>
<gene>
    <name evidence="2" type="ORF">FHS57_001774</name>
</gene>
<comment type="caution">
    <text evidence="2">The sequence shown here is derived from an EMBL/GenBank/DDBJ whole genome shotgun (WGS) entry which is preliminary data.</text>
</comment>
<reference evidence="2 3" key="1">
    <citation type="submission" date="2020-08" db="EMBL/GenBank/DDBJ databases">
        <title>Genomic Encyclopedia of Type Strains, Phase IV (KMG-IV): sequencing the most valuable type-strain genomes for metagenomic binning, comparative biology and taxonomic classification.</title>
        <authorList>
            <person name="Goeker M."/>
        </authorList>
    </citation>
    <scope>NUCLEOTIDE SEQUENCE [LARGE SCALE GENOMIC DNA]</scope>
    <source>
        <strain evidence="2 3">DSM 17976</strain>
    </source>
</reference>
<dbReference type="EC" id="2.7.1.2" evidence="2"/>
<keyword evidence="2" id="KW-0418">Kinase</keyword>
<dbReference type="RefSeq" id="WP_183972592.1">
    <property type="nucleotide sequence ID" value="NZ_JACIBY010000003.1"/>
</dbReference>
<dbReference type="PANTHER" id="PTHR18964">
    <property type="entry name" value="ROK (REPRESSOR, ORF, KINASE) FAMILY"/>
    <property type="match status" value="1"/>
</dbReference>
<evidence type="ECO:0000313" key="2">
    <source>
        <dbReference type="EMBL" id="MBB3837777.1"/>
    </source>
</evidence>
<dbReference type="CDD" id="cd23763">
    <property type="entry name" value="ASKHA_ATPase_ROK"/>
    <property type="match status" value="1"/>
</dbReference>
<accession>A0A7W5ZL27</accession>
<dbReference type="Gene3D" id="3.30.420.40">
    <property type="match status" value="2"/>
</dbReference>
<evidence type="ECO:0000313" key="3">
    <source>
        <dbReference type="Proteomes" id="UP000541352"/>
    </source>
</evidence>
<evidence type="ECO:0000256" key="1">
    <source>
        <dbReference type="ARBA" id="ARBA00006479"/>
    </source>
</evidence>
<dbReference type="Pfam" id="PF00480">
    <property type="entry name" value="ROK"/>
    <property type="match status" value="2"/>
</dbReference>
<sequence>MKTYIGVDIGGSHITAAVVNLVSGTINEASLRRMPVDSYASADEILTTWTTTVRQTIQSDNLTNCQIGIAMPGPFDYENGICWMKNVNKYDHLYGLDIRQVLAKRLHISPAQICFRNDAEAFLAGEMTFGAGKGFTKGLGITLGTGLGTSLFEKGKAYDLALGINHPLHEGVAEDYISTRWFIKRYSQLTQHPIAGVKELVDTYETNPAARQTFDEFAQNLSVVMEEFVALYQPDVIVFGGNIAQSSALFFPVINARLMAQVMLRQSALNEYAALMGAVSHWLLPKNYFQHI</sequence>
<organism evidence="2 3">
    <name type="scientific">Runella defluvii</name>
    <dbReference type="NCBI Taxonomy" id="370973"/>
    <lineage>
        <taxon>Bacteria</taxon>
        <taxon>Pseudomonadati</taxon>
        <taxon>Bacteroidota</taxon>
        <taxon>Cytophagia</taxon>
        <taxon>Cytophagales</taxon>
        <taxon>Spirosomataceae</taxon>
        <taxon>Runella</taxon>
    </lineage>
</organism>
<dbReference type="PANTHER" id="PTHR18964:SF149">
    <property type="entry name" value="BIFUNCTIONAL UDP-N-ACETYLGLUCOSAMINE 2-EPIMERASE_N-ACETYLMANNOSAMINE KINASE"/>
    <property type="match status" value="1"/>
</dbReference>
<comment type="similarity">
    <text evidence="1">Belongs to the ROK (NagC/XylR) family.</text>
</comment>
<name>A0A7W5ZL27_9BACT</name>
<dbReference type="GO" id="GO:0004340">
    <property type="term" value="F:glucokinase activity"/>
    <property type="evidence" value="ECO:0007669"/>
    <property type="project" value="UniProtKB-EC"/>
</dbReference>
<dbReference type="InterPro" id="IPR000600">
    <property type="entry name" value="ROK"/>
</dbReference>
<dbReference type="SUPFAM" id="SSF53067">
    <property type="entry name" value="Actin-like ATPase domain"/>
    <property type="match status" value="1"/>
</dbReference>
<dbReference type="EMBL" id="JACIBY010000003">
    <property type="protein sequence ID" value="MBB3837777.1"/>
    <property type="molecule type" value="Genomic_DNA"/>
</dbReference>
<protein>
    <submittedName>
        <fullName evidence="2">Glucokinase</fullName>
        <ecNumber evidence="2">2.7.1.2</ecNumber>
    </submittedName>
</protein>
<dbReference type="AlphaFoldDB" id="A0A7W5ZL27"/>